<dbReference type="RefSeq" id="WP_255900994.1">
    <property type="nucleotide sequence ID" value="NZ_JAFMZO010000002.1"/>
</dbReference>
<keyword evidence="2" id="KW-1185">Reference proteome</keyword>
<proteinExistence type="predicted"/>
<protein>
    <submittedName>
        <fullName evidence="1">Uncharacterized protein</fullName>
    </submittedName>
</protein>
<comment type="caution">
    <text evidence="1">The sequence shown here is derived from an EMBL/GenBank/DDBJ whole genome shotgun (WGS) entry which is preliminary data.</text>
</comment>
<dbReference type="Proteomes" id="UP001597387">
    <property type="component" value="Unassembled WGS sequence"/>
</dbReference>
<dbReference type="EMBL" id="JBHUHZ010000002">
    <property type="protein sequence ID" value="MFD2163369.1"/>
    <property type="molecule type" value="Genomic_DNA"/>
</dbReference>
<evidence type="ECO:0000313" key="1">
    <source>
        <dbReference type="EMBL" id="MFD2163369.1"/>
    </source>
</evidence>
<accession>A0ABW4ZMN8</accession>
<reference evidence="2" key="1">
    <citation type="journal article" date="2019" name="Int. J. Syst. Evol. Microbiol.">
        <title>The Global Catalogue of Microorganisms (GCM) 10K type strain sequencing project: providing services to taxonomists for standard genome sequencing and annotation.</title>
        <authorList>
            <consortium name="The Broad Institute Genomics Platform"/>
            <consortium name="The Broad Institute Genome Sequencing Center for Infectious Disease"/>
            <person name="Wu L."/>
            <person name="Ma J."/>
        </authorList>
    </citation>
    <scope>NUCLEOTIDE SEQUENCE [LARGE SCALE GENOMIC DNA]</scope>
    <source>
        <strain evidence="2">KCTC 42217</strain>
    </source>
</reference>
<sequence length="115" mass="12963">MHFGKIVKGVAYAQDLSANDFAILVGRSEREILELYEEEEWTSGNIKAASIALEHNFGKYLDNTLPFDFLNTSSTTDKSEYLITVKYPKGKEQLLKTWLSKMAMIAKAIGLEIGR</sequence>
<organism evidence="1 2">
    <name type="scientific">Paradesertivirga mongoliensis</name>
    <dbReference type="NCBI Taxonomy" id="2100740"/>
    <lineage>
        <taxon>Bacteria</taxon>
        <taxon>Pseudomonadati</taxon>
        <taxon>Bacteroidota</taxon>
        <taxon>Sphingobacteriia</taxon>
        <taxon>Sphingobacteriales</taxon>
        <taxon>Sphingobacteriaceae</taxon>
        <taxon>Paradesertivirga</taxon>
    </lineage>
</organism>
<name>A0ABW4ZMN8_9SPHI</name>
<evidence type="ECO:0000313" key="2">
    <source>
        <dbReference type="Proteomes" id="UP001597387"/>
    </source>
</evidence>
<gene>
    <name evidence="1" type="ORF">ACFSJU_13260</name>
</gene>